<evidence type="ECO:0000256" key="1">
    <source>
        <dbReference type="SAM" id="Phobius"/>
    </source>
</evidence>
<evidence type="ECO:0000313" key="4">
    <source>
        <dbReference type="Proteomes" id="UP000759537"/>
    </source>
</evidence>
<sequence>MSHAHATVSSSSNFQLIINNALDKYKKRTQNDLLAHPLAAQLQSCNSPSTIFSVLQQQVQELEQSRSSDERWSRWLDPTVNTLYALSSTVAAGVGLVFSPANIIFAAVGVLLSAAKDARASHDTLLDIFERIEMFFQRLGIYTEVPPTIEMTDITIQIMVEVLSILGIATKEVKYGRMRCSEKHMKKLIGRAEMENAMKRLDKLTQEARMAAAENLKVTRTVDKSVEEVADTVVAIDTNGQRRR</sequence>
<reference evidence="3" key="1">
    <citation type="submission" date="2019-10" db="EMBL/GenBank/DDBJ databases">
        <authorList>
            <consortium name="DOE Joint Genome Institute"/>
            <person name="Kuo A."/>
            <person name="Miyauchi S."/>
            <person name="Kiss E."/>
            <person name="Drula E."/>
            <person name="Kohler A."/>
            <person name="Sanchez-Garcia M."/>
            <person name="Andreopoulos B."/>
            <person name="Barry K.W."/>
            <person name="Bonito G."/>
            <person name="Buee M."/>
            <person name="Carver A."/>
            <person name="Chen C."/>
            <person name="Cichocki N."/>
            <person name="Clum A."/>
            <person name="Culley D."/>
            <person name="Crous P.W."/>
            <person name="Fauchery L."/>
            <person name="Girlanda M."/>
            <person name="Hayes R."/>
            <person name="Keri Z."/>
            <person name="LaButti K."/>
            <person name="Lipzen A."/>
            <person name="Lombard V."/>
            <person name="Magnuson J."/>
            <person name="Maillard F."/>
            <person name="Morin E."/>
            <person name="Murat C."/>
            <person name="Nolan M."/>
            <person name="Ohm R."/>
            <person name="Pangilinan J."/>
            <person name="Pereira M."/>
            <person name="Perotto S."/>
            <person name="Peter M."/>
            <person name="Riley R."/>
            <person name="Sitrit Y."/>
            <person name="Stielow B."/>
            <person name="Szollosi G."/>
            <person name="Zifcakova L."/>
            <person name="Stursova M."/>
            <person name="Spatafora J.W."/>
            <person name="Tedersoo L."/>
            <person name="Vaario L.-M."/>
            <person name="Yamada A."/>
            <person name="Yan M."/>
            <person name="Wang P."/>
            <person name="Xu J."/>
            <person name="Bruns T."/>
            <person name="Baldrian P."/>
            <person name="Vilgalys R."/>
            <person name="Henrissat B."/>
            <person name="Grigoriev I.V."/>
            <person name="Hibbett D."/>
            <person name="Nagy L.G."/>
            <person name="Martin F.M."/>
        </authorList>
    </citation>
    <scope>NUCLEOTIDE SEQUENCE</scope>
    <source>
        <strain evidence="3">Prilba</strain>
    </source>
</reference>
<keyword evidence="1" id="KW-1133">Transmembrane helix</keyword>
<keyword evidence="1" id="KW-0812">Transmembrane</keyword>
<dbReference type="AlphaFoldDB" id="A0A9P5MRB3"/>
<organism evidence="3 4">
    <name type="scientific">Russula ochroleuca</name>
    <dbReference type="NCBI Taxonomy" id="152965"/>
    <lineage>
        <taxon>Eukaryota</taxon>
        <taxon>Fungi</taxon>
        <taxon>Dikarya</taxon>
        <taxon>Basidiomycota</taxon>
        <taxon>Agaricomycotina</taxon>
        <taxon>Agaricomycetes</taxon>
        <taxon>Russulales</taxon>
        <taxon>Russulaceae</taxon>
        <taxon>Russula</taxon>
    </lineage>
</organism>
<feature type="transmembrane region" description="Helical" evidence="1">
    <location>
        <begin position="83"/>
        <end position="112"/>
    </location>
</feature>
<protein>
    <recommendedName>
        <fullName evidence="2">Fungal STAND N-terminal Goodbye domain-containing protein</fullName>
    </recommendedName>
</protein>
<comment type="caution">
    <text evidence="3">The sequence shown here is derived from an EMBL/GenBank/DDBJ whole genome shotgun (WGS) entry which is preliminary data.</text>
</comment>
<reference evidence="3" key="2">
    <citation type="journal article" date="2020" name="Nat. Commun.">
        <title>Large-scale genome sequencing of mycorrhizal fungi provides insights into the early evolution of symbiotic traits.</title>
        <authorList>
            <person name="Miyauchi S."/>
            <person name="Kiss E."/>
            <person name="Kuo A."/>
            <person name="Drula E."/>
            <person name="Kohler A."/>
            <person name="Sanchez-Garcia M."/>
            <person name="Morin E."/>
            <person name="Andreopoulos B."/>
            <person name="Barry K.W."/>
            <person name="Bonito G."/>
            <person name="Buee M."/>
            <person name="Carver A."/>
            <person name="Chen C."/>
            <person name="Cichocki N."/>
            <person name="Clum A."/>
            <person name="Culley D."/>
            <person name="Crous P.W."/>
            <person name="Fauchery L."/>
            <person name="Girlanda M."/>
            <person name="Hayes R.D."/>
            <person name="Keri Z."/>
            <person name="LaButti K."/>
            <person name="Lipzen A."/>
            <person name="Lombard V."/>
            <person name="Magnuson J."/>
            <person name="Maillard F."/>
            <person name="Murat C."/>
            <person name="Nolan M."/>
            <person name="Ohm R.A."/>
            <person name="Pangilinan J."/>
            <person name="Pereira M.F."/>
            <person name="Perotto S."/>
            <person name="Peter M."/>
            <person name="Pfister S."/>
            <person name="Riley R."/>
            <person name="Sitrit Y."/>
            <person name="Stielow J.B."/>
            <person name="Szollosi G."/>
            <person name="Zifcakova L."/>
            <person name="Stursova M."/>
            <person name="Spatafora J.W."/>
            <person name="Tedersoo L."/>
            <person name="Vaario L.M."/>
            <person name="Yamada A."/>
            <person name="Yan M."/>
            <person name="Wang P."/>
            <person name="Xu J."/>
            <person name="Bruns T."/>
            <person name="Baldrian P."/>
            <person name="Vilgalys R."/>
            <person name="Dunand C."/>
            <person name="Henrissat B."/>
            <person name="Grigoriev I.V."/>
            <person name="Hibbett D."/>
            <person name="Nagy L.G."/>
            <person name="Martin F.M."/>
        </authorList>
    </citation>
    <scope>NUCLEOTIDE SEQUENCE</scope>
    <source>
        <strain evidence="3">Prilba</strain>
    </source>
</reference>
<dbReference type="InterPro" id="IPR031350">
    <property type="entry name" value="Goodbye_dom"/>
</dbReference>
<dbReference type="Proteomes" id="UP000759537">
    <property type="component" value="Unassembled WGS sequence"/>
</dbReference>
<evidence type="ECO:0000313" key="3">
    <source>
        <dbReference type="EMBL" id="KAF8473038.1"/>
    </source>
</evidence>
<keyword evidence="4" id="KW-1185">Reference proteome</keyword>
<dbReference type="OrthoDB" id="194358at2759"/>
<keyword evidence="1" id="KW-0472">Membrane</keyword>
<dbReference type="Pfam" id="PF17109">
    <property type="entry name" value="Goodbye"/>
    <property type="match status" value="1"/>
</dbReference>
<proteinExistence type="predicted"/>
<dbReference type="EMBL" id="WHVB01000019">
    <property type="protein sequence ID" value="KAF8473038.1"/>
    <property type="molecule type" value="Genomic_DNA"/>
</dbReference>
<evidence type="ECO:0000259" key="2">
    <source>
        <dbReference type="Pfam" id="PF17109"/>
    </source>
</evidence>
<name>A0A9P5MRB3_9AGAM</name>
<feature type="domain" description="Fungal STAND N-terminal Goodbye" evidence="2">
    <location>
        <begin position="19"/>
        <end position="142"/>
    </location>
</feature>
<gene>
    <name evidence="3" type="ORF">DFH94DRAFT_847050</name>
</gene>
<accession>A0A9P5MRB3</accession>